<dbReference type="Proteomes" id="UP000260680">
    <property type="component" value="Unassembled WGS sequence"/>
</dbReference>
<dbReference type="EMBL" id="QOHO01000032">
    <property type="protein sequence ID" value="RFZ78623.1"/>
    <property type="molecule type" value="Genomic_DNA"/>
</dbReference>
<proteinExistence type="predicted"/>
<reference evidence="5 6" key="1">
    <citation type="submission" date="2018-07" db="EMBL/GenBank/DDBJ databases">
        <title>New species, Clostridium PI-S10-A1B.</title>
        <authorList>
            <person name="Krishna G."/>
            <person name="Summeta K."/>
            <person name="Shikha S."/>
            <person name="Prabhu P.B."/>
            <person name="Suresh K."/>
        </authorList>
    </citation>
    <scope>NUCLEOTIDE SEQUENCE [LARGE SCALE GENOMIC DNA]</scope>
    <source>
        <strain evidence="5 6">PI-S10-A1B</strain>
    </source>
</reference>
<dbReference type="AlphaFoldDB" id="A0A3E2NCC0"/>
<dbReference type="InterPro" id="IPR039425">
    <property type="entry name" value="RNA_pol_sigma-70-like"/>
</dbReference>
<comment type="caution">
    <text evidence="5">The sequence shown here is derived from an EMBL/GenBank/DDBJ whole genome shotgun (WGS) entry which is preliminary data.</text>
</comment>
<evidence type="ECO:0000259" key="4">
    <source>
        <dbReference type="Pfam" id="PF04542"/>
    </source>
</evidence>
<sequence>MQSEIFHLFDRAVEGDKEALEGLILSVQDMIYNLSLRMLGMPCDAEDATQEIIIKVITQLSAFRKESAFSTWVYRIAANYLINYKKTMFAQHQLSFEFYGQDIDNGFIDNTNQLTQSVDENLLAEELKHSCTNVMLQCLDPESRLIYVLGVMFKVDSKICGEILEISPEAYRQRLSRIRKQVGEFLSEYCGLSQTGKCNCKKRVGYAIHTRRLDPQNLEYSNMSRADENTILNFTQAMEEMDQMSFVFAQLPKYRSPDVIHKFIKNLLDTYAMRVITGNAGEEITV</sequence>
<feature type="domain" description="RNA polymerase sigma-70 region 2" evidence="4">
    <location>
        <begin position="23"/>
        <end position="85"/>
    </location>
</feature>
<dbReference type="InterPro" id="IPR007627">
    <property type="entry name" value="RNA_pol_sigma70_r2"/>
</dbReference>
<evidence type="ECO:0000313" key="6">
    <source>
        <dbReference type="Proteomes" id="UP000260680"/>
    </source>
</evidence>
<evidence type="ECO:0000256" key="2">
    <source>
        <dbReference type="ARBA" id="ARBA00023082"/>
    </source>
</evidence>
<dbReference type="PANTHER" id="PTHR43133:SF51">
    <property type="entry name" value="RNA POLYMERASE SIGMA FACTOR"/>
    <property type="match status" value="1"/>
</dbReference>
<name>A0A3E2NCC0_9FIRM</name>
<dbReference type="Gene3D" id="1.10.1740.10">
    <property type="match status" value="1"/>
</dbReference>
<dbReference type="GO" id="GO:0016987">
    <property type="term" value="F:sigma factor activity"/>
    <property type="evidence" value="ECO:0007669"/>
    <property type="project" value="UniProtKB-KW"/>
</dbReference>
<dbReference type="InterPro" id="IPR014284">
    <property type="entry name" value="RNA_pol_sigma-70_dom"/>
</dbReference>
<dbReference type="PANTHER" id="PTHR43133">
    <property type="entry name" value="RNA POLYMERASE ECF-TYPE SIGMA FACTO"/>
    <property type="match status" value="1"/>
</dbReference>
<dbReference type="GO" id="GO:0006352">
    <property type="term" value="P:DNA-templated transcription initiation"/>
    <property type="evidence" value="ECO:0007669"/>
    <property type="project" value="InterPro"/>
</dbReference>
<keyword evidence="1" id="KW-0805">Transcription regulation</keyword>
<keyword evidence="2" id="KW-0731">Sigma factor</keyword>
<dbReference type="Pfam" id="PF04542">
    <property type="entry name" value="Sigma70_r2"/>
    <property type="match status" value="1"/>
</dbReference>
<organism evidence="5 6">
    <name type="scientific">Lacrimispora amygdalina</name>
    <dbReference type="NCBI Taxonomy" id="253257"/>
    <lineage>
        <taxon>Bacteria</taxon>
        <taxon>Bacillati</taxon>
        <taxon>Bacillota</taxon>
        <taxon>Clostridia</taxon>
        <taxon>Lachnospirales</taxon>
        <taxon>Lachnospiraceae</taxon>
        <taxon>Lacrimispora</taxon>
    </lineage>
</organism>
<dbReference type="NCBIfam" id="TIGR02937">
    <property type="entry name" value="sigma70-ECF"/>
    <property type="match status" value="1"/>
</dbReference>
<evidence type="ECO:0000256" key="1">
    <source>
        <dbReference type="ARBA" id="ARBA00023015"/>
    </source>
</evidence>
<evidence type="ECO:0000313" key="5">
    <source>
        <dbReference type="EMBL" id="RFZ78623.1"/>
    </source>
</evidence>
<protein>
    <submittedName>
        <fullName evidence="5">RNA polymerase sigma factor</fullName>
    </submittedName>
</protein>
<gene>
    <name evidence="5" type="ORF">DS742_12180</name>
</gene>
<dbReference type="InterPro" id="IPR013325">
    <property type="entry name" value="RNA_pol_sigma_r2"/>
</dbReference>
<evidence type="ECO:0000256" key="3">
    <source>
        <dbReference type="ARBA" id="ARBA00023163"/>
    </source>
</evidence>
<dbReference type="RefSeq" id="WP_117417286.1">
    <property type="nucleotide sequence ID" value="NZ_QOHO01000032.1"/>
</dbReference>
<keyword evidence="3" id="KW-0804">Transcription</keyword>
<dbReference type="SUPFAM" id="SSF88946">
    <property type="entry name" value="Sigma2 domain of RNA polymerase sigma factors"/>
    <property type="match status" value="1"/>
</dbReference>
<accession>A0A3E2NCC0</accession>
<dbReference type="OrthoDB" id="9784984at2"/>